<dbReference type="PANTHER" id="PTHR42732:SF1">
    <property type="entry name" value="BETA-MANNOSIDASE"/>
    <property type="match status" value="1"/>
</dbReference>
<gene>
    <name evidence="1" type="ORF">E4O92_15440</name>
</gene>
<dbReference type="SUPFAM" id="SSF49785">
    <property type="entry name" value="Galactose-binding domain-like"/>
    <property type="match status" value="1"/>
</dbReference>
<evidence type="ECO:0000313" key="1">
    <source>
        <dbReference type="EMBL" id="TFW30857.1"/>
    </source>
</evidence>
<evidence type="ECO:0000313" key="2">
    <source>
        <dbReference type="Proteomes" id="UP000297258"/>
    </source>
</evidence>
<dbReference type="RefSeq" id="WP_135190630.1">
    <property type="nucleotide sequence ID" value="NZ_SPUM01000106.1"/>
</dbReference>
<dbReference type="AlphaFoldDB" id="A0A4Y9T1I2"/>
<dbReference type="InterPro" id="IPR008979">
    <property type="entry name" value="Galactose-bd-like_sf"/>
</dbReference>
<dbReference type="InterPro" id="IPR051913">
    <property type="entry name" value="GH2_Domain-Containing"/>
</dbReference>
<keyword evidence="2" id="KW-1185">Reference proteome</keyword>
<proteinExistence type="predicted"/>
<comment type="caution">
    <text evidence="1">The sequence shown here is derived from an EMBL/GenBank/DDBJ whole genome shotgun (WGS) entry which is preliminary data.</text>
</comment>
<dbReference type="Proteomes" id="UP000297258">
    <property type="component" value="Unassembled WGS sequence"/>
</dbReference>
<accession>A0A4Y9T1I2</accession>
<evidence type="ECO:0008006" key="3">
    <source>
        <dbReference type="Google" id="ProtNLM"/>
    </source>
</evidence>
<name>A0A4Y9T1I2_9BURK</name>
<dbReference type="OrthoDB" id="9805202at2"/>
<reference evidence="1 2" key="1">
    <citation type="submission" date="2019-03" db="EMBL/GenBank/DDBJ databases">
        <title>Draft genome of Massilia hortus sp. nov., a novel bacterial species of the Oxalobacteraceae family.</title>
        <authorList>
            <person name="Peta V."/>
            <person name="Raths R."/>
            <person name="Bucking H."/>
        </authorList>
    </citation>
    <scope>NUCLEOTIDE SEQUENCE [LARGE SCALE GENOMIC DNA]</scope>
    <source>
        <strain evidence="1 2">ONC3</strain>
    </source>
</reference>
<dbReference type="EMBL" id="SPUM01000106">
    <property type="protein sequence ID" value="TFW30857.1"/>
    <property type="molecule type" value="Genomic_DNA"/>
</dbReference>
<dbReference type="Gene3D" id="2.60.120.260">
    <property type="entry name" value="Galactose-binding domain-like"/>
    <property type="match status" value="1"/>
</dbReference>
<organism evidence="1 2">
    <name type="scientific">Massilia horti</name>
    <dbReference type="NCBI Taxonomy" id="2562153"/>
    <lineage>
        <taxon>Bacteria</taxon>
        <taxon>Pseudomonadati</taxon>
        <taxon>Pseudomonadota</taxon>
        <taxon>Betaproteobacteria</taxon>
        <taxon>Burkholderiales</taxon>
        <taxon>Oxalobacteraceae</taxon>
        <taxon>Telluria group</taxon>
        <taxon>Massilia</taxon>
    </lineage>
</organism>
<sequence length="151" mass="15984">MTPPISPTSGKTLRGFAQAAIGLLLPASTRWAGAAGAPLSEIALTDNRRFTVAQGSSSWAGPAFDDANWDAVSLPHTWDNFVGHDGGRNDHRGNGWYRTHFQLPATLADRRVLLEFDAASKVAEVFVNGTGGLPARTARISKGAARAPGIY</sequence>
<protein>
    <recommendedName>
        <fullName evidence="3">Beta-galactosidase</fullName>
    </recommendedName>
</protein>
<dbReference type="PANTHER" id="PTHR42732">
    <property type="entry name" value="BETA-GALACTOSIDASE"/>
    <property type="match status" value="1"/>
</dbReference>